<proteinExistence type="predicted"/>
<evidence type="ECO:0000313" key="3">
    <source>
        <dbReference type="EMBL" id="GHE95398.1"/>
    </source>
</evidence>
<comment type="caution">
    <text evidence="3">The sequence shown here is derived from an EMBL/GenBank/DDBJ whole genome shotgun (WGS) entry which is preliminary data.</text>
</comment>
<dbReference type="InterPro" id="IPR036250">
    <property type="entry name" value="AcylCo_DH-like_C"/>
</dbReference>
<dbReference type="RefSeq" id="WP_189905167.1">
    <property type="nucleotide sequence ID" value="NZ_BNBC01000033.1"/>
</dbReference>
<keyword evidence="4" id="KW-1185">Reference proteome</keyword>
<dbReference type="AlphaFoldDB" id="A0A919AB00"/>
<gene>
    <name evidence="3" type="ORF">GCM10014715_59650</name>
</gene>
<dbReference type="InterPro" id="IPR013107">
    <property type="entry name" value="Acyl-CoA_DH_C"/>
</dbReference>
<dbReference type="SUPFAM" id="SSF47203">
    <property type="entry name" value="Acyl-CoA dehydrogenase C-terminal domain-like"/>
    <property type="match status" value="1"/>
</dbReference>
<dbReference type="GO" id="GO:0016627">
    <property type="term" value="F:oxidoreductase activity, acting on the CH-CH group of donors"/>
    <property type="evidence" value="ECO:0007669"/>
    <property type="project" value="InterPro"/>
</dbReference>
<name>A0A919AB00_9ACTN</name>
<accession>A0A919AB00</accession>
<reference evidence="3" key="1">
    <citation type="journal article" date="2014" name="Int. J. Syst. Evol. Microbiol.">
        <title>Complete genome sequence of Corynebacterium casei LMG S-19264T (=DSM 44701T), isolated from a smear-ripened cheese.</title>
        <authorList>
            <consortium name="US DOE Joint Genome Institute (JGI-PGF)"/>
            <person name="Walter F."/>
            <person name="Albersmeier A."/>
            <person name="Kalinowski J."/>
            <person name="Ruckert C."/>
        </authorList>
    </citation>
    <scope>NUCLEOTIDE SEQUENCE</scope>
    <source>
        <strain evidence="3">JCM 3302</strain>
    </source>
</reference>
<dbReference type="EMBL" id="BNBC01000033">
    <property type="protein sequence ID" value="GHE95398.1"/>
    <property type="molecule type" value="Genomic_DNA"/>
</dbReference>
<evidence type="ECO:0000259" key="2">
    <source>
        <dbReference type="Pfam" id="PF08028"/>
    </source>
</evidence>
<organism evidence="3 4">
    <name type="scientific">Streptomyces spiralis</name>
    <dbReference type="NCBI Taxonomy" id="66376"/>
    <lineage>
        <taxon>Bacteria</taxon>
        <taxon>Bacillati</taxon>
        <taxon>Actinomycetota</taxon>
        <taxon>Actinomycetes</taxon>
        <taxon>Kitasatosporales</taxon>
        <taxon>Streptomycetaceae</taxon>
        <taxon>Streptomyces</taxon>
    </lineage>
</organism>
<protein>
    <recommendedName>
        <fullName evidence="2">Acyl-CoA dehydrogenase C-terminal domain-containing protein</fullName>
    </recommendedName>
</protein>
<evidence type="ECO:0000313" key="4">
    <source>
        <dbReference type="Proteomes" id="UP000641386"/>
    </source>
</evidence>
<dbReference type="Gene3D" id="1.20.140.10">
    <property type="entry name" value="Butyryl-CoA Dehydrogenase, subunit A, domain 3"/>
    <property type="match status" value="1"/>
</dbReference>
<keyword evidence="1" id="KW-0560">Oxidoreductase</keyword>
<reference evidence="3" key="2">
    <citation type="submission" date="2020-09" db="EMBL/GenBank/DDBJ databases">
        <authorList>
            <person name="Sun Q."/>
            <person name="Ohkuma M."/>
        </authorList>
    </citation>
    <scope>NUCLEOTIDE SEQUENCE</scope>
    <source>
        <strain evidence="3">JCM 3302</strain>
    </source>
</reference>
<feature type="domain" description="Acyl-CoA dehydrogenase C-terminal" evidence="2">
    <location>
        <begin position="99"/>
        <end position="189"/>
    </location>
</feature>
<evidence type="ECO:0000256" key="1">
    <source>
        <dbReference type="ARBA" id="ARBA00023002"/>
    </source>
</evidence>
<dbReference type="Proteomes" id="UP000641386">
    <property type="component" value="Unassembled WGS sequence"/>
</dbReference>
<dbReference type="Pfam" id="PF08028">
    <property type="entry name" value="Acyl-CoA_dh_2"/>
    <property type="match status" value="1"/>
</dbReference>
<sequence length="215" mass="23100">MSVAHVIANDAEALAVAAEPASDFRKGAAERDARRRLPHTELERLLAATVPAGFGGADIRADTLAEIFRLPAAADAGLARIPQSHFVYVNVLRRQGSERQQEFGEPAMRERAAGALLRETARAVDDARAGLADDSAAEASIAVATAKVTAAEAAVEVASALFEVSGTRSALGSLGLHRHWRDARTDTLYDPARWKIKHIGRYVLNRSRPPRHGLL</sequence>